<dbReference type="SUPFAM" id="SSF49785">
    <property type="entry name" value="Galactose-binding domain-like"/>
    <property type="match status" value="2"/>
</dbReference>
<feature type="chain" id="PRO_5039441235" evidence="6">
    <location>
        <begin position="27"/>
        <end position="1299"/>
    </location>
</feature>
<organism evidence="9 10">
    <name type="scientific">Paenibacillus polysaccharolyticus</name>
    <dbReference type="NCBI Taxonomy" id="582692"/>
    <lineage>
        <taxon>Bacteria</taxon>
        <taxon>Bacillati</taxon>
        <taxon>Bacillota</taxon>
        <taxon>Bacilli</taxon>
        <taxon>Bacillales</taxon>
        <taxon>Paenibacillaceae</taxon>
        <taxon>Paenibacillus</taxon>
    </lineage>
</organism>
<dbReference type="Gene3D" id="2.60.120.430">
    <property type="entry name" value="Galactose-binding lectin"/>
    <property type="match status" value="1"/>
</dbReference>
<dbReference type="InterPro" id="IPR008979">
    <property type="entry name" value="Galactose-bd-like_sf"/>
</dbReference>
<dbReference type="PRINTS" id="PR00739">
    <property type="entry name" value="GLHYDRLASE26"/>
</dbReference>
<dbReference type="GO" id="GO:0030245">
    <property type="term" value="P:cellulose catabolic process"/>
    <property type="evidence" value="ECO:0007669"/>
    <property type="project" value="InterPro"/>
</dbReference>
<evidence type="ECO:0000256" key="3">
    <source>
        <dbReference type="ARBA" id="ARBA00023295"/>
    </source>
</evidence>
<dbReference type="Gene3D" id="3.20.20.80">
    <property type="entry name" value="Glycosidases"/>
    <property type="match status" value="1"/>
</dbReference>
<dbReference type="Gene3D" id="2.60.40.10">
    <property type="entry name" value="Immunoglobulins"/>
    <property type="match status" value="1"/>
</dbReference>
<feature type="domain" description="SLH" evidence="7">
    <location>
        <begin position="166"/>
        <end position="228"/>
    </location>
</feature>
<gene>
    <name evidence="9" type="ORF">SAMN05720606_110145</name>
</gene>
<dbReference type="PROSITE" id="PS51764">
    <property type="entry name" value="GH26"/>
    <property type="match status" value="1"/>
</dbReference>
<reference evidence="10" key="1">
    <citation type="submission" date="2016-10" db="EMBL/GenBank/DDBJ databases">
        <authorList>
            <person name="Varghese N."/>
            <person name="Submissions S."/>
        </authorList>
    </citation>
    <scope>NUCLEOTIDE SEQUENCE [LARGE SCALE GENOMIC DNA]</scope>
    <source>
        <strain evidence="10">BL9</strain>
    </source>
</reference>
<dbReference type="Pfam" id="PF09212">
    <property type="entry name" value="CBM27"/>
    <property type="match status" value="1"/>
</dbReference>
<evidence type="ECO:0000256" key="6">
    <source>
        <dbReference type="SAM" id="SignalP"/>
    </source>
</evidence>
<dbReference type="InterPro" id="IPR000805">
    <property type="entry name" value="Glyco_hydro_26"/>
</dbReference>
<dbReference type="PANTHER" id="PTHR40079">
    <property type="entry name" value="MANNAN ENDO-1,4-BETA-MANNOSIDASE E-RELATED"/>
    <property type="match status" value="1"/>
</dbReference>
<dbReference type="InterPro" id="IPR013783">
    <property type="entry name" value="Ig-like_fold"/>
</dbReference>
<dbReference type="Pfam" id="PF00395">
    <property type="entry name" value="SLH"/>
    <property type="match status" value="3"/>
</dbReference>
<feature type="domain" description="SLH" evidence="7">
    <location>
        <begin position="42"/>
        <end position="101"/>
    </location>
</feature>
<evidence type="ECO:0000259" key="8">
    <source>
        <dbReference type="PROSITE" id="PS51764"/>
    </source>
</evidence>
<keyword evidence="2 4" id="KW-0378">Hydrolase</keyword>
<protein>
    <submittedName>
        <fullName evidence="9">Mannan endo-1,4-beta-mannosidase</fullName>
    </submittedName>
</protein>
<evidence type="ECO:0000313" key="9">
    <source>
        <dbReference type="EMBL" id="SCY84657.1"/>
    </source>
</evidence>
<dbReference type="PANTHER" id="PTHR40079:SF4">
    <property type="entry name" value="GH26 DOMAIN-CONTAINING PROTEIN-RELATED"/>
    <property type="match status" value="1"/>
</dbReference>
<dbReference type="Pfam" id="PF03425">
    <property type="entry name" value="CBM_11"/>
    <property type="match status" value="1"/>
</dbReference>
<evidence type="ECO:0000259" key="7">
    <source>
        <dbReference type="PROSITE" id="PS51272"/>
    </source>
</evidence>
<keyword evidence="10" id="KW-1185">Reference proteome</keyword>
<feature type="compositionally biased region" description="Gly residues" evidence="5">
    <location>
        <begin position="433"/>
        <end position="442"/>
    </location>
</feature>
<evidence type="ECO:0000256" key="2">
    <source>
        <dbReference type="ARBA" id="ARBA00022801"/>
    </source>
</evidence>
<sequence length="1299" mass="140213">MKKTRVVMSTALSAVLLGTTALPAYAGAQAQGEISAGAGTEAVQKAATDWSGHWAEAVVNKWKSAGRISGYPDGSFRPDQRVTRSEFVTVLNKIFGFYVPDPDGVFTDVQAGQWYASDFSIAREAGYYLGYPDQTARPDQEISREDAAVLLARAFGLEQQAEEAKTAVHFTDESEIRGYALASIRALSGIIEGYPDGSFQPGRQLTRAEMLTWLEDLAPVINASDLSAGQTIDGNVVINRTGVKLNNVTINGNLYIAPGIREGEADLSKVTVKGITHILGGGLHSITVADSTLGTVVVNRREGEVRLVLTGTTKAERLQALHPSTVELGTGSSIQATELLARTVLKLDDGSSVGELHVNKEAYGSSINGTGNVGHADVKAVDVTLNGQSLKKGTWSIQAGKGAQANTGATNNNNSNNSPAGGNTGGNSSLVGNSGGSSGGGTTTPSNPSNPGSGSVTPDNNQAPISTATFDLSDVKMVDEHASAATKSLFAYLNNVRGQAILFGQEHATTEGVTITANDGTQSDIFNNVGAFPAVYGWDTLSLEGNEKPGSLEVNSEENTARLAAVMKKAYERGGIVTLSAHMKNFVTGNVFTDTSGSVVSHILPGGDKNAEYNAYLDQIADLAHQLSDDKGNDIPVVFRPFHENNGSWFWWGAAFTSKEQYVQLYRYTVEYLRDTKGVNNFLYAFSPNGFFNGSESEYLKTYPGDDYVDILGFDIYDSTEGSAGWFAKLVQDAKMISKLADSRGKVATLSEFGYSTKGMKISGNKDTSWFTNLLKALESDPDAKRMAYMLTWANFGTEQVFIPYRNAPGGLGNHELLNDFVRLYNAPYTAFNDRLKGVYDLNVSTKPSAPRLNIVSPLNQEQIKESEVTVRARVLGQQADRVVYTVGQETEEHEMTFGAKDNYYTAVWQPDSDLDQQTVKLHVKAYRNGTVVLQDEVAVNFNFDASKLYTYTFDSDTNGVSNSGGYQAELTSLDQAEFNGSGMLKVGAKFEKETDTWQELKLTLDAIAQKVKLADVSKVKLDMYIPLSAGAGSNPSIYAAATLPEDWNTKYNLGNSVPLSDLEKVTVDGVQYGKYTGEILLNDPEKSASATSMMLSIVGSGLKYTGPIYVDNIQLIHVKPEPVVDKDLVDDFEGYAGNDTTLGNMYTPNAQGDKIEIKLTREQKGAGEYGLQYNYTLGSSGYGGVTRTMNSVDWSDRDTLRLWLVPDGKNQKLVLQVKASGVSFEAYPSLAGTQAGWIEIPFSEFKPAPWDTANADATFDANRAKNIQEFSLYINAANPAQPVSGTLYFDDIRAVSQK</sequence>
<name>A0A1G5J8V9_9BACL</name>
<dbReference type="EMBL" id="FMVM01000010">
    <property type="protein sequence ID" value="SCY84657.1"/>
    <property type="molecule type" value="Genomic_DNA"/>
</dbReference>
<comment type="similarity">
    <text evidence="1 4">Belongs to the glycosyl hydrolase 26 family.</text>
</comment>
<evidence type="ECO:0000256" key="5">
    <source>
        <dbReference type="SAM" id="MobiDB-lite"/>
    </source>
</evidence>
<feature type="active site" description="Nucleophile" evidence="4">
    <location>
        <position position="752"/>
    </location>
</feature>
<dbReference type="PROSITE" id="PS51272">
    <property type="entry name" value="SLH"/>
    <property type="match status" value="3"/>
</dbReference>
<dbReference type="GO" id="GO:0006080">
    <property type="term" value="P:substituted mannan metabolic process"/>
    <property type="evidence" value="ECO:0007669"/>
    <property type="project" value="InterPro"/>
</dbReference>
<feature type="compositionally biased region" description="Low complexity" evidence="5">
    <location>
        <begin position="443"/>
        <end position="458"/>
    </location>
</feature>
<dbReference type="InterPro" id="IPR001119">
    <property type="entry name" value="SLH_dom"/>
</dbReference>
<dbReference type="Pfam" id="PF02156">
    <property type="entry name" value="Glyco_hydro_26"/>
    <property type="match status" value="1"/>
</dbReference>
<dbReference type="GO" id="GO:0016985">
    <property type="term" value="F:mannan endo-1,4-beta-mannosidase activity"/>
    <property type="evidence" value="ECO:0007669"/>
    <property type="project" value="InterPro"/>
</dbReference>
<dbReference type="GO" id="GO:0008810">
    <property type="term" value="F:cellulase activity"/>
    <property type="evidence" value="ECO:0007669"/>
    <property type="project" value="InterPro"/>
</dbReference>
<feature type="domain" description="SLH" evidence="7">
    <location>
        <begin position="102"/>
        <end position="165"/>
    </location>
</feature>
<feature type="signal peptide" evidence="6">
    <location>
        <begin position="1"/>
        <end position="26"/>
    </location>
</feature>
<proteinExistence type="inferred from homology"/>
<dbReference type="InterPro" id="IPR005087">
    <property type="entry name" value="CBM11"/>
</dbReference>
<dbReference type="STRING" id="582692.SAMN05720606_110145"/>
<feature type="domain" description="GH26" evidence="8">
    <location>
        <begin position="484"/>
        <end position="834"/>
    </location>
</feature>
<dbReference type="InterPro" id="IPR017853">
    <property type="entry name" value="GH"/>
</dbReference>
<dbReference type="InterPro" id="IPR015295">
    <property type="entry name" value="CBM27"/>
</dbReference>
<feature type="compositionally biased region" description="Low complexity" evidence="5">
    <location>
        <begin position="401"/>
        <end position="432"/>
    </location>
</feature>
<keyword evidence="3 4" id="KW-0326">Glycosidase</keyword>
<dbReference type="SUPFAM" id="SSF51445">
    <property type="entry name" value="(Trans)glycosidases"/>
    <property type="match status" value="1"/>
</dbReference>
<accession>A0A1G5J8V9</accession>
<feature type="region of interest" description="Disordered" evidence="5">
    <location>
        <begin position="401"/>
        <end position="465"/>
    </location>
</feature>
<evidence type="ECO:0000256" key="1">
    <source>
        <dbReference type="ARBA" id="ARBA00007754"/>
    </source>
</evidence>
<dbReference type="Proteomes" id="UP000198538">
    <property type="component" value="Unassembled WGS sequence"/>
</dbReference>
<dbReference type="InterPro" id="IPR022790">
    <property type="entry name" value="GH26_dom"/>
</dbReference>
<feature type="active site" description="Proton donor" evidence="4">
    <location>
        <position position="644"/>
    </location>
</feature>
<evidence type="ECO:0000256" key="4">
    <source>
        <dbReference type="PROSITE-ProRule" id="PRU01100"/>
    </source>
</evidence>
<dbReference type="Gene3D" id="2.60.120.260">
    <property type="entry name" value="Galactose-binding domain-like"/>
    <property type="match status" value="1"/>
</dbReference>
<dbReference type="RefSeq" id="WP_090921596.1">
    <property type="nucleotide sequence ID" value="NZ_FMVM01000010.1"/>
</dbReference>
<evidence type="ECO:0000313" key="10">
    <source>
        <dbReference type="Proteomes" id="UP000198538"/>
    </source>
</evidence>
<keyword evidence="6" id="KW-0732">Signal</keyword>